<dbReference type="GO" id="GO:0071732">
    <property type="term" value="P:cellular response to nitric oxide"/>
    <property type="evidence" value="ECO:0007669"/>
    <property type="project" value="UniProtKB-ARBA"/>
</dbReference>
<dbReference type="SMART" id="SM00052">
    <property type="entry name" value="EAL"/>
    <property type="match status" value="1"/>
</dbReference>
<dbReference type="SUPFAM" id="SSF141868">
    <property type="entry name" value="EAL domain-like"/>
    <property type="match status" value="1"/>
</dbReference>
<reference evidence="8" key="1">
    <citation type="journal article" date="2009" name="Appl. Environ. Microbiol.">
        <title>Complete genome sequence of the chemolithoautotrophic marine magnetotactic coccus strain MC-1.</title>
        <authorList>
            <person name="Schubbe S."/>
            <person name="Williams T.J."/>
            <person name="Xie G."/>
            <person name="Kiss H.E."/>
            <person name="Brettin T.S."/>
            <person name="Martinez D."/>
            <person name="Ross C.A."/>
            <person name="Schuler D."/>
            <person name="Cox B.L."/>
            <person name="Nealson K.H."/>
            <person name="Bazylinski D.A."/>
        </authorList>
    </citation>
    <scope>NUCLEOTIDE SEQUENCE [LARGE SCALE GENOMIC DNA]</scope>
    <source>
        <strain evidence="8">ATCC BAA-1437 / JCM 17883 / MC-1</strain>
    </source>
</reference>
<dbReference type="InterPro" id="IPR000160">
    <property type="entry name" value="GGDEF_dom"/>
</dbReference>
<feature type="transmembrane region" description="Helical" evidence="2">
    <location>
        <begin position="198"/>
        <end position="217"/>
    </location>
</feature>
<dbReference type="OrthoDB" id="7251575at2"/>
<dbReference type="SMART" id="SM00267">
    <property type="entry name" value="GGDEF"/>
    <property type="match status" value="1"/>
</dbReference>
<evidence type="ECO:0000256" key="1">
    <source>
        <dbReference type="ARBA" id="ARBA00051114"/>
    </source>
</evidence>
<accession>A0LAF7</accession>
<dbReference type="InterPro" id="IPR035965">
    <property type="entry name" value="PAS-like_dom_sf"/>
</dbReference>
<dbReference type="eggNOG" id="COG5001">
    <property type="taxonomic scope" value="Bacteria"/>
</dbReference>
<evidence type="ECO:0000313" key="7">
    <source>
        <dbReference type="EMBL" id="ABK44950.1"/>
    </source>
</evidence>
<dbReference type="Gene3D" id="3.20.20.450">
    <property type="entry name" value="EAL domain"/>
    <property type="match status" value="1"/>
</dbReference>
<dbReference type="InterPro" id="IPR001633">
    <property type="entry name" value="EAL_dom"/>
</dbReference>
<dbReference type="KEGG" id="mgm:Mmc1_2450"/>
<sequence length="951" mass="106155">MMDASLLLRLFLGTLLPSALLPLLIAVGLRYGMGEQLWAHAGLHALVEALVGFMGLFVAVVIKLLHRNQQVNGRLLWLCAGLVLSIPLMALHTAPGSDENVVIWLYALATLLGGGVSAGMLLGEQWHSQPRLPYAALLIALGLMGWAMFFPEHIPDMGQWSQLSDLAVGMNLIGALGFVLAWFALISGHVVSGRRAPLLLGNFSLLMASAAIIFLLADTWDSRWWFYHFLRLAALALLLSYFFALYLKDFRVLRENDARFQALVESIHAGVYRTQVTLERRLVYASAQMHQVAGLSMQQCQEGGVSLKSLVVPEDWPHVQEALEWSIKTHVPYEMQYRINHPQRGEMWVSDRGRIIKDHQGQPCWFDGALLNIHEARETEQQLLLAKQVVQTASEAIVITNHKNQIMDVNPAYERITGFMRHEVLGRNPKITQSGRHDASFYATMWKHLVGEGHWSGEIWDRRRNGEIFPKWLAISAIRNRQGVISHFVGVFNDISRQKSTEQQLERLVFYDPLTQLPNRVLFRDRLIHEVGVAERSNKLMSLLLVDLDRFKIINDTLGHGVGDELLLQVSKRLIASVRKSDTVARLGGDEFAIILPGMERAEDAAHVAETIINQLQVPFSIEENELFVGASIGIAVHGQDGDDYDSLTMNADAAMFKAKESGKGTYKFFTPDMNIQNAKRLVMEAELRRAVDNQELMLHYQPKVDAESRQIVGMEALVRWVHPTRGVIPPGEFIPLAEETGLIVPLGELVLTRACAQVKQWWDMGLPQVQVAVNLSPRQFQEPNLIEKVSEILRKTGFPATGLELEITESIAMHDVDNTIETVKKLKDLGVRISIDDFGTGYSSLSYLKKFPLHALKIDQSFVRDLGGDDDGASIISSIISMAKAMALGVVAEGVETAQQMEFLRGQECQQVQGFFLSKPLPPSDFLALLERQQETGCAVTDVMGGKAIT</sequence>
<dbReference type="InterPro" id="IPR000700">
    <property type="entry name" value="PAS-assoc_C"/>
</dbReference>
<dbReference type="SMART" id="SM00091">
    <property type="entry name" value="PAS"/>
    <property type="match status" value="2"/>
</dbReference>
<evidence type="ECO:0000259" key="6">
    <source>
        <dbReference type="PROSITE" id="PS50887"/>
    </source>
</evidence>
<evidence type="ECO:0000259" key="5">
    <source>
        <dbReference type="PROSITE" id="PS50883"/>
    </source>
</evidence>
<feature type="transmembrane region" description="Helical" evidence="2">
    <location>
        <begin position="103"/>
        <end position="122"/>
    </location>
</feature>
<dbReference type="HOGENOM" id="CLU_000445_70_20_5"/>
<name>A0LAF7_MAGMM</name>
<feature type="domain" description="GGDEF" evidence="6">
    <location>
        <begin position="539"/>
        <end position="672"/>
    </location>
</feature>
<dbReference type="Pfam" id="PF08447">
    <property type="entry name" value="PAS_3"/>
    <property type="match status" value="1"/>
</dbReference>
<dbReference type="PANTHER" id="PTHR44757:SF2">
    <property type="entry name" value="BIOFILM ARCHITECTURE MAINTENANCE PROTEIN MBAA"/>
    <property type="match status" value="1"/>
</dbReference>
<feature type="transmembrane region" description="Helical" evidence="2">
    <location>
        <begin position="134"/>
        <end position="154"/>
    </location>
</feature>
<dbReference type="CDD" id="cd00130">
    <property type="entry name" value="PAS"/>
    <property type="match status" value="2"/>
</dbReference>
<dbReference type="FunFam" id="3.20.20.450:FF:000001">
    <property type="entry name" value="Cyclic di-GMP phosphodiesterase yahA"/>
    <property type="match status" value="1"/>
</dbReference>
<dbReference type="NCBIfam" id="TIGR00254">
    <property type="entry name" value="GGDEF"/>
    <property type="match status" value="1"/>
</dbReference>
<dbReference type="InterPro" id="IPR013767">
    <property type="entry name" value="PAS_fold"/>
</dbReference>
<dbReference type="PANTHER" id="PTHR44757">
    <property type="entry name" value="DIGUANYLATE CYCLASE DGCP"/>
    <property type="match status" value="1"/>
</dbReference>
<dbReference type="InterPro" id="IPR029787">
    <property type="entry name" value="Nucleotide_cyclase"/>
</dbReference>
<keyword evidence="2" id="KW-0472">Membrane</keyword>
<dbReference type="CDD" id="cd01948">
    <property type="entry name" value="EAL"/>
    <property type="match status" value="1"/>
</dbReference>
<dbReference type="NCBIfam" id="TIGR00229">
    <property type="entry name" value="sensory_box"/>
    <property type="match status" value="2"/>
</dbReference>
<dbReference type="STRING" id="156889.Mmc1_2450"/>
<feature type="transmembrane region" description="Helical" evidence="2">
    <location>
        <begin position="74"/>
        <end position="91"/>
    </location>
</feature>
<dbReference type="Proteomes" id="UP000002586">
    <property type="component" value="Chromosome"/>
</dbReference>
<evidence type="ECO:0000259" key="4">
    <source>
        <dbReference type="PROSITE" id="PS50113"/>
    </source>
</evidence>
<evidence type="ECO:0000259" key="3">
    <source>
        <dbReference type="PROSITE" id="PS50112"/>
    </source>
</evidence>
<dbReference type="InterPro" id="IPR043128">
    <property type="entry name" value="Rev_trsase/Diguanyl_cyclase"/>
</dbReference>
<feature type="transmembrane region" description="Helical" evidence="2">
    <location>
        <begin position="42"/>
        <end position="62"/>
    </location>
</feature>
<organism evidence="7 8">
    <name type="scientific">Magnetococcus marinus (strain ATCC BAA-1437 / JCM 17883 / MC-1)</name>
    <dbReference type="NCBI Taxonomy" id="156889"/>
    <lineage>
        <taxon>Bacteria</taxon>
        <taxon>Pseudomonadati</taxon>
        <taxon>Pseudomonadota</taxon>
        <taxon>Magnetococcia</taxon>
        <taxon>Magnetococcales</taxon>
        <taxon>Magnetococcaceae</taxon>
        <taxon>Magnetococcus</taxon>
    </lineage>
</organism>
<evidence type="ECO:0000256" key="2">
    <source>
        <dbReference type="SAM" id="Phobius"/>
    </source>
</evidence>
<keyword evidence="8" id="KW-1185">Reference proteome</keyword>
<reference evidence="7 8" key="2">
    <citation type="journal article" date="2012" name="Int. J. Syst. Evol. Microbiol.">
        <title>Magnetococcus marinus gen. nov., sp. nov., a marine, magnetotactic bacterium that represents a novel lineage (Magnetococcaceae fam. nov.; Magnetococcales ord. nov.) at the base of the Alphaproteobacteria.</title>
        <authorList>
            <person name="Bazylinski D.A."/>
            <person name="Williams T.J."/>
            <person name="Lefevre C.T."/>
            <person name="Berg R.J."/>
            <person name="Zhang C.L."/>
            <person name="Bowser S.S."/>
            <person name="Dean A.J."/>
            <person name="Beveridge T.J."/>
        </authorList>
    </citation>
    <scope>NUCLEOTIDE SEQUENCE [LARGE SCALE GENOMIC DNA]</scope>
    <source>
        <strain evidence="8">ATCC BAA-1437 / JCM 17883 / MC-1</strain>
    </source>
</reference>
<dbReference type="AlphaFoldDB" id="A0LAF7"/>
<dbReference type="InterPro" id="IPR000014">
    <property type="entry name" value="PAS"/>
</dbReference>
<dbReference type="PROSITE" id="PS50113">
    <property type="entry name" value="PAC"/>
    <property type="match status" value="1"/>
</dbReference>
<dbReference type="SUPFAM" id="SSF55073">
    <property type="entry name" value="Nucleotide cyclase"/>
    <property type="match status" value="1"/>
</dbReference>
<dbReference type="GO" id="GO:0071111">
    <property type="term" value="F:cyclic-guanylate-specific phosphodiesterase activity"/>
    <property type="evidence" value="ECO:0007669"/>
    <property type="project" value="UniProtKB-EC"/>
</dbReference>
<dbReference type="FunFam" id="3.30.70.270:FF:000001">
    <property type="entry name" value="Diguanylate cyclase domain protein"/>
    <property type="match status" value="1"/>
</dbReference>
<dbReference type="InterPro" id="IPR013655">
    <property type="entry name" value="PAS_fold_3"/>
</dbReference>
<dbReference type="GO" id="GO:0006355">
    <property type="term" value="P:regulation of DNA-templated transcription"/>
    <property type="evidence" value="ECO:0007669"/>
    <property type="project" value="InterPro"/>
</dbReference>
<protein>
    <submittedName>
        <fullName evidence="7">Diguanylate cyclase/phosphodiesterase with PAS/PAC sensor(S)</fullName>
    </submittedName>
</protein>
<dbReference type="InterPro" id="IPR035919">
    <property type="entry name" value="EAL_sf"/>
</dbReference>
<feature type="transmembrane region" description="Helical" evidence="2">
    <location>
        <begin position="229"/>
        <end position="247"/>
    </location>
</feature>
<dbReference type="InterPro" id="IPR052155">
    <property type="entry name" value="Biofilm_reg_signaling"/>
</dbReference>
<feature type="domain" description="EAL" evidence="5">
    <location>
        <begin position="681"/>
        <end position="935"/>
    </location>
</feature>
<dbReference type="RefSeq" id="WP_011714070.1">
    <property type="nucleotide sequence ID" value="NC_008576.1"/>
</dbReference>
<feature type="domain" description="PAC" evidence="4">
    <location>
        <begin position="455"/>
        <end position="507"/>
    </location>
</feature>
<dbReference type="PROSITE" id="PS50887">
    <property type="entry name" value="GGDEF"/>
    <property type="match status" value="1"/>
</dbReference>
<feature type="transmembrane region" description="Helical" evidence="2">
    <location>
        <begin position="166"/>
        <end position="186"/>
    </location>
</feature>
<dbReference type="InterPro" id="IPR001610">
    <property type="entry name" value="PAC"/>
</dbReference>
<dbReference type="PROSITE" id="PS50883">
    <property type="entry name" value="EAL"/>
    <property type="match status" value="1"/>
</dbReference>
<keyword evidence="2" id="KW-0812">Transmembrane</keyword>
<dbReference type="Gene3D" id="3.30.450.20">
    <property type="entry name" value="PAS domain"/>
    <property type="match status" value="2"/>
</dbReference>
<dbReference type="SMART" id="SM00086">
    <property type="entry name" value="PAC"/>
    <property type="match status" value="1"/>
</dbReference>
<dbReference type="EMBL" id="CP000471">
    <property type="protein sequence ID" value="ABK44950.1"/>
    <property type="molecule type" value="Genomic_DNA"/>
</dbReference>
<dbReference type="Pfam" id="PF00563">
    <property type="entry name" value="EAL"/>
    <property type="match status" value="1"/>
</dbReference>
<comment type="catalytic activity">
    <reaction evidence="1">
        <text>3',3'-c-di-GMP + H2O = 5'-phosphoguanylyl(3'-&gt;5')guanosine + H(+)</text>
        <dbReference type="Rhea" id="RHEA:24902"/>
        <dbReference type="ChEBI" id="CHEBI:15377"/>
        <dbReference type="ChEBI" id="CHEBI:15378"/>
        <dbReference type="ChEBI" id="CHEBI:58754"/>
        <dbReference type="ChEBI" id="CHEBI:58805"/>
        <dbReference type="EC" id="3.1.4.52"/>
    </reaction>
    <physiologicalReaction direction="left-to-right" evidence="1">
        <dbReference type="Rhea" id="RHEA:24903"/>
    </physiologicalReaction>
</comment>
<dbReference type="Pfam" id="PF00989">
    <property type="entry name" value="PAS"/>
    <property type="match status" value="1"/>
</dbReference>
<keyword evidence="2" id="KW-1133">Transmembrane helix</keyword>
<proteinExistence type="predicted"/>
<dbReference type="Pfam" id="PF00990">
    <property type="entry name" value="GGDEF"/>
    <property type="match status" value="1"/>
</dbReference>
<dbReference type="CDD" id="cd01949">
    <property type="entry name" value="GGDEF"/>
    <property type="match status" value="1"/>
</dbReference>
<feature type="domain" description="PAS" evidence="3">
    <location>
        <begin position="256"/>
        <end position="330"/>
    </location>
</feature>
<evidence type="ECO:0000313" key="8">
    <source>
        <dbReference type="Proteomes" id="UP000002586"/>
    </source>
</evidence>
<dbReference type="PROSITE" id="PS50112">
    <property type="entry name" value="PAS"/>
    <property type="match status" value="2"/>
</dbReference>
<feature type="domain" description="PAS" evidence="3">
    <location>
        <begin position="387"/>
        <end position="428"/>
    </location>
</feature>
<dbReference type="SUPFAM" id="SSF55785">
    <property type="entry name" value="PYP-like sensor domain (PAS domain)"/>
    <property type="match status" value="2"/>
</dbReference>
<gene>
    <name evidence="7" type="ordered locus">Mmc1_2450</name>
</gene>
<dbReference type="Gene3D" id="3.30.70.270">
    <property type="match status" value="1"/>
</dbReference>